<evidence type="ECO:0000313" key="2">
    <source>
        <dbReference type="Proteomes" id="UP000548504"/>
    </source>
</evidence>
<protein>
    <submittedName>
        <fullName evidence="1">Uncharacterized protein</fullName>
    </submittedName>
</protein>
<dbReference type="EMBL" id="JACLAG010000010">
    <property type="protein sequence ID" value="MBC2622778.1"/>
    <property type="molecule type" value="Genomic_DNA"/>
</dbReference>
<comment type="caution">
    <text evidence="1">The sequence shown here is derived from an EMBL/GenBank/DDBJ whole genome shotgun (WGS) entry which is preliminary data.</text>
</comment>
<dbReference type="RefSeq" id="WP_185656629.1">
    <property type="nucleotide sequence ID" value="NZ_JACLAG010000010.1"/>
</dbReference>
<proteinExistence type="predicted"/>
<organism evidence="1 2">
    <name type="scientific">Citrobacter cronae</name>
    <dbReference type="NCBI Taxonomy" id="1748967"/>
    <lineage>
        <taxon>Bacteria</taxon>
        <taxon>Pseudomonadati</taxon>
        <taxon>Pseudomonadota</taxon>
        <taxon>Gammaproteobacteria</taxon>
        <taxon>Enterobacterales</taxon>
        <taxon>Enterobacteriaceae</taxon>
        <taxon>Citrobacter</taxon>
        <taxon>Citrobacter freundii complex</taxon>
    </lineage>
</organism>
<evidence type="ECO:0000313" key="1">
    <source>
        <dbReference type="EMBL" id="MBC2622778.1"/>
    </source>
</evidence>
<gene>
    <name evidence="1" type="ORF">H7I73_24370</name>
</gene>
<dbReference type="AlphaFoldDB" id="A0A7X1BTG3"/>
<sequence length="167" mass="19090">MKSYQINQINLITAITNELSRQHPGIAVDHRFNKIIEAANIIVAEFGRPYVPASAKMGLEAWLNCDETGSSSLYMAWILSGGGFGHWWGRRQPEPNYPRDPDDFGRCLKMVEAVPEFKGIIYKMNDCGPEWMAVARHWDNWEKLYQENDGCDLYNLMQSAFKAARGE</sequence>
<accession>A0A7X1BTG3</accession>
<dbReference type="Proteomes" id="UP000548504">
    <property type="component" value="Unassembled WGS sequence"/>
</dbReference>
<reference evidence="1 2" key="1">
    <citation type="submission" date="2020-08" db="EMBL/GenBank/DDBJ databases">
        <title>Emergence and comparative genomics analysis of Citrobacter in Fennec fox imported from North Africa to China.</title>
        <authorList>
            <person name="Zheng B."/>
        </authorList>
    </citation>
    <scope>NUCLEOTIDE SEQUENCE [LARGE SCALE GENOMIC DNA]</scope>
    <source>
        <strain evidence="1 2">FF141</strain>
    </source>
</reference>
<name>A0A7X1BTG3_9ENTR</name>